<dbReference type="SMART" id="SM00696">
    <property type="entry name" value="DM9"/>
    <property type="match status" value="2"/>
</dbReference>
<dbReference type="PANTHER" id="PTHR31649:SF10">
    <property type="entry name" value="IP19903P-RELATED"/>
    <property type="match status" value="1"/>
</dbReference>
<accession>A0A5E4NEX4</accession>
<dbReference type="EMBL" id="CABPRJ010002369">
    <property type="protein sequence ID" value="VVC43434.1"/>
    <property type="molecule type" value="Genomic_DNA"/>
</dbReference>
<dbReference type="InterPro" id="IPR006616">
    <property type="entry name" value="DM9_repeat"/>
</dbReference>
<sequence length="170" mass="19101">MYPSGAYGMYPRTGEHHHHHHHHHLTWIPRNSGDPLPHGAVRAGVDKGGVQLYAGRAFHDGHLLPAKINPNHSSAYVCLGGLEHAIRHYEVLCHVEVAWISAQGSTVPQNAVVIGHSLFGEKLYLGRTLYDGILTLGKVHPSHRRLYFPYNGLEKETNEYEIMIHQPYLT</sequence>
<protein>
    <submittedName>
        <fullName evidence="1">Uncharacterized protein</fullName>
    </submittedName>
</protein>
<gene>
    <name evidence="1" type="ORF">CINCED_3A022141</name>
</gene>
<evidence type="ECO:0000313" key="1">
    <source>
        <dbReference type="EMBL" id="VVC43434.1"/>
    </source>
</evidence>
<evidence type="ECO:0000313" key="2">
    <source>
        <dbReference type="Proteomes" id="UP000325440"/>
    </source>
</evidence>
<dbReference type="Proteomes" id="UP000325440">
    <property type="component" value="Unassembled WGS sequence"/>
</dbReference>
<dbReference type="PANTHER" id="PTHR31649">
    <property type="entry name" value="AGAP009604-PA"/>
    <property type="match status" value="1"/>
</dbReference>
<dbReference type="OrthoDB" id="1925699at2759"/>
<organism evidence="1 2">
    <name type="scientific">Cinara cedri</name>
    <dbReference type="NCBI Taxonomy" id="506608"/>
    <lineage>
        <taxon>Eukaryota</taxon>
        <taxon>Metazoa</taxon>
        <taxon>Ecdysozoa</taxon>
        <taxon>Arthropoda</taxon>
        <taxon>Hexapoda</taxon>
        <taxon>Insecta</taxon>
        <taxon>Pterygota</taxon>
        <taxon>Neoptera</taxon>
        <taxon>Paraneoptera</taxon>
        <taxon>Hemiptera</taxon>
        <taxon>Sternorrhyncha</taxon>
        <taxon>Aphidomorpha</taxon>
        <taxon>Aphidoidea</taxon>
        <taxon>Aphididae</taxon>
        <taxon>Lachninae</taxon>
        <taxon>Cinara</taxon>
    </lineage>
</organism>
<keyword evidence="2" id="KW-1185">Reference proteome</keyword>
<name>A0A5E4NEX4_9HEMI</name>
<reference evidence="1 2" key="1">
    <citation type="submission" date="2019-08" db="EMBL/GenBank/DDBJ databases">
        <authorList>
            <person name="Alioto T."/>
            <person name="Alioto T."/>
            <person name="Gomez Garrido J."/>
        </authorList>
    </citation>
    <scope>NUCLEOTIDE SEQUENCE [LARGE SCALE GENOMIC DNA]</scope>
</reference>
<dbReference type="Pfam" id="PF11901">
    <property type="entry name" value="DM9"/>
    <property type="match status" value="1"/>
</dbReference>
<proteinExistence type="predicted"/>
<dbReference type="AlphaFoldDB" id="A0A5E4NEX4"/>